<organism evidence="2 3">
    <name type="scientific">Schizopora paradoxa</name>
    <dbReference type="NCBI Taxonomy" id="27342"/>
    <lineage>
        <taxon>Eukaryota</taxon>
        <taxon>Fungi</taxon>
        <taxon>Dikarya</taxon>
        <taxon>Basidiomycota</taxon>
        <taxon>Agaricomycotina</taxon>
        <taxon>Agaricomycetes</taxon>
        <taxon>Hymenochaetales</taxon>
        <taxon>Schizoporaceae</taxon>
        <taxon>Schizopora</taxon>
    </lineage>
</organism>
<gene>
    <name evidence="2" type="ORF">SCHPADRAFT_671627</name>
</gene>
<accession>A0A0H2RBU5</accession>
<dbReference type="AlphaFoldDB" id="A0A0H2RBU5"/>
<keyword evidence="1" id="KW-1133">Transmembrane helix</keyword>
<sequence length="253" mass="29451">MEDILVLDSDSRQMWMASGVKHLRSCAYAEFDMRVIWDVEERYAYVVFILIYIYVYVFGMRCTSSFKVEMRGAWFLGWRASFQYLQYPIFSTILMNPAGLSIMIYSILGFALRFYVYDGVAKSRCAEFAVCYHDSEFGRNLMREEPTRLGEDPKIHPVYFGSKFTTRRCEVCCCTCPYLLAFLRKGIPLRDVGVVLEWISLRALSSLILTKAHAHSWLTSIRTRSLAVVMITRMMMGNSEPRRSIFCFLFSIL</sequence>
<keyword evidence="3" id="KW-1185">Reference proteome</keyword>
<feature type="transmembrane region" description="Helical" evidence="1">
    <location>
        <begin position="43"/>
        <end position="60"/>
    </location>
</feature>
<proteinExistence type="predicted"/>
<evidence type="ECO:0000313" key="3">
    <source>
        <dbReference type="Proteomes" id="UP000053477"/>
    </source>
</evidence>
<dbReference type="Proteomes" id="UP000053477">
    <property type="component" value="Unassembled WGS sequence"/>
</dbReference>
<feature type="transmembrane region" description="Helical" evidence="1">
    <location>
        <begin position="96"/>
        <end position="116"/>
    </location>
</feature>
<dbReference type="EMBL" id="KQ086170">
    <property type="protein sequence ID" value="KLO06948.1"/>
    <property type="molecule type" value="Genomic_DNA"/>
</dbReference>
<dbReference type="InParanoid" id="A0A0H2RBU5"/>
<evidence type="ECO:0000313" key="2">
    <source>
        <dbReference type="EMBL" id="KLO06948.1"/>
    </source>
</evidence>
<keyword evidence="1" id="KW-0812">Transmembrane</keyword>
<protein>
    <submittedName>
        <fullName evidence="2">Uncharacterized protein</fullName>
    </submittedName>
</protein>
<keyword evidence="1" id="KW-0472">Membrane</keyword>
<reference evidence="2 3" key="1">
    <citation type="submission" date="2015-04" db="EMBL/GenBank/DDBJ databases">
        <title>Complete genome sequence of Schizopora paradoxa KUC8140, a cosmopolitan wood degrader in East Asia.</title>
        <authorList>
            <consortium name="DOE Joint Genome Institute"/>
            <person name="Min B."/>
            <person name="Park H."/>
            <person name="Jang Y."/>
            <person name="Kim J.-J."/>
            <person name="Kim K.H."/>
            <person name="Pangilinan J."/>
            <person name="Lipzen A."/>
            <person name="Riley R."/>
            <person name="Grigoriev I.V."/>
            <person name="Spatafora J.W."/>
            <person name="Choi I.-G."/>
        </authorList>
    </citation>
    <scope>NUCLEOTIDE SEQUENCE [LARGE SCALE GENOMIC DNA]</scope>
    <source>
        <strain evidence="2 3">KUC8140</strain>
    </source>
</reference>
<name>A0A0H2RBU5_9AGAM</name>
<evidence type="ECO:0000256" key="1">
    <source>
        <dbReference type="SAM" id="Phobius"/>
    </source>
</evidence>